<comment type="caution">
    <text evidence="1">The sequence shown here is derived from an EMBL/GenBank/DDBJ whole genome shotgun (WGS) entry which is preliminary data.</text>
</comment>
<sequence length="1532" mass="167259">MGKNKKNQKDFQKVKLKVGRKLPKGLNVTDTSFKTKKIVLRDRLPKPATGEPTTTRKLSVQDLIRRLHLYNVTSRLDALTGLRELGRSHAGAFSPHLKPLLEILGTLCTDKEGTVRQSALKVLRLVLGSVSGDCLSPFGPLLLSQLGCAVNHLSSAVRHDALDLLGLLLESVPSLAVRAPYGTLCNFLNMVSTSSESSKVGARRRVLSSQLGQRHTNRAVWVRVLSSMERFLSVALRVWFPTTIEDNGPATSDVAAAAKTVRVGGEPSAGIALYRNGLEPQPRASTFRLYDGLLSVGTSSSSGHSGAASTSSAGNSSSRDNACEFALELVPLLLDMWVEADPDSGESMQRDSLILIDCILRVLLLVIEWLRKESPSNVSWFEENFGTQLLNHFDGRFPFSHDCASGSGSSSTKKMKKDPMFDRQVSVTSINLGICEVLAGLLGVLSADQGQRVLAFFGDLISTGQVRSGDMRVVVKIARLLLPRVSPGDCLQLVEAMLSLYEEGDILQPKDARFILDFFHELILGPRALLEVVRPVVDRFLGLLPERALGESGEGQEGASLRFLGKLAQLRLPALLESLQHRSLMCIELLPQTTQQEDQRTLVELICRVPCLEKEHFEALYAATLDPLPTSVLLYLLQLLKERFDEEKGRVTYVAAYSSFLLSVATGMSRSKDEQLRAVWRDDSSWLELKELLPEVSQIPVVPIDWDLLPSHLMVIEMVAKSFEAFPASWNLSRIFEPFLHQFLEAYPQMSCSAALSIVHLCGRRRSAEQPSWLLAPPWGPLTIGCAAGLLCVAAQLSGPLPTSMPALVQALAGLATRCASIFNDLAAQFCQVLDLPLSAPSQELVCGALRILGKQHLLGTPARNLALQMLVARRHFAFGCDRATTNMPGGPKKFHTVYQFGRKRAKNKKRAKGTTSRDTATDQQATLVAKTPDNGDGGDSGSTSRGPATDAQVTRGAGVSDNGSPLNKGTTSRGSTTVTLDRLESTPATARKTAVFTDASDASSASAVDNAALYAIVDLNLLNVLLAALQCKVCGGCAKLVTGDRDYGLAKKLVVLCENCGEVAAQWNSRRVDGEKTCNPFEINMLATRAMLSSGNGQTAMNDIFASMGLSRRGLHNKTFQRHLKKTLEPAATRAAATVMTRCAKEVTELYDDICFGHKKNIAVCYDGTWLTRGHSSHIGVGTVVELFTGYVLDYHVMSNFCLGCENGPKPDSEGYDLWKLSHQCQKNTSCKSGQMEVEAGKILFERSLQRHNLRYTTMLCDGDSRTYNAIREAKVYGYIEVEKEDCVNHVRKRMGTALRNLLQKHKGEGKRSLGGKGRLTAELVDRLAIYYGRALKSHVGDVEAMSRAVMATFYHVTSTDSCPNHALCPAGEQSWCPHNAAKAKGEPEPRHKYNLPSDVAAALLPVYQRLSEKSLLQRCLRGRTQNSNESLHSVIWSLLAKEQHWSLVAVQAAVAEAVLRFNAGNEYAAAAVLSQLDMNITPTGSSRAKEKDLRRSTSSSKKRAASLGLAKAVKKKHHDSMHPDYSPGSF</sequence>
<keyword evidence="2" id="KW-1185">Reference proteome</keyword>
<evidence type="ECO:0000313" key="2">
    <source>
        <dbReference type="Proteomes" id="UP000821865"/>
    </source>
</evidence>
<organism evidence="1 2">
    <name type="scientific">Dermacentor silvarum</name>
    <name type="common">Tick</name>
    <dbReference type="NCBI Taxonomy" id="543639"/>
    <lineage>
        <taxon>Eukaryota</taxon>
        <taxon>Metazoa</taxon>
        <taxon>Ecdysozoa</taxon>
        <taxon>Arthropoda</taxon>
        <taxon>Chelicerata</taxon>
        <taxon>Arachnida</taxon>
        <taxon>Acari</taxon>
        <taxon>Parasitiformes</taxon>
        <taxon>Ixodida</taxon>
        <taxon>Ixodoidea</taxon>
        <taxon>Ixodidae</taxon>
        <taxon>Rhipicephalinae</taxon>
        <taxon>Dermacentor</taxon>
    </lineage>
</organism>
<gene>
    <name evidence="1" type="ORF">HPB49_007008</name>
</gene>
<accession>A0ACB8CVL0</accession>
<dbReference type="EMBL" id="CM023473">
    <property type="protein sequence ID" value="KAH7953303.1"/>
    <property type="molecule type" value="Genomic_DNA"/>
</dbReference>
<protein>
    <submittedName>
        <fullName evidence="1">Uncharacterized protein</fullName>
    </submittedName>
</protein>
<proteinExistence type="predicted"/>
<dbReference type="Proteomes" id="UP000821865">
    <property type="component" value="Chromosome 4"/>
</dbReference>
<reference evidence="1" key="1">
    <citation type="submission" date="2020-05" db="EMBL/GenBank/DDBJ databases">
        <title>Large-scale comparative analyses of tick genomes elucidate their genetic diversity and vector capacities.</title>
        <authorList>
            <person name="Jia N."/>
            <person name="Wang J."/>
            <person name="Shi W."/>
            <person name="Du L."/>
            <person name="Sun Y."/>
            <person name="Zhan W."/>
            <person name="Jiang J."/>
            <person name="Wang Q."/>
            <person name="Zhang B."/>
            <person name="Ji P."/>
            <person name="Sakyi L.B."/>
            <person name="Cui X."/>
            <person name="Yuan T."/>
            <person name="Jiang B."/>
            <person name="Yang W."/>
            <person name="Lam T.T.-Y."/>
            <person name="Chang Q."/>
            <person name="Ding S."/>
            <person name="Wang X."/>
            <person name="Zhu J."/>
            <person name="Ruan X."/>
            <person name="Zhao L."/>
            <person name="Wei J."/>
            <person name="Que T."/>
            <person name="Du C."/>
            <person name="Cheng J."/>
            <person name="Dai P."/>
            <person name="Han X."/>
            <person name="Huang E."/>
            <person name="Gao Y."/>
            <person name="Liu J."/>
            <person name="Shao H."/>
            <person name="Ye R."/>
            <person name="Li L."/>
            <person name="Wei W."/>
            <person name="Wang X."/>
            <person name="Wang C."/>
            <person name="Yang T."/>
            <person name="Huo Q."/>
            <person name="Li W."/>
            <person name="Guo W."/>
            <person name="Chen H."/>
            <person name="Zhou L."/>
            <person name="Ni X."/>
            <person name="Tian J."/>
            <person name="Zhou Y."/>
            <person name="Sheng Y."/>
            <person name="Liu T."/>
            <person name="Pan Y."/>
            <person name="Xia L."/>
            <person name="Li J."/>
            <person name="Zhao F."/>
            <person name="Cao W."/>
        </authorList>
    </citation>
    <scope>NUCLEOTIDE SEQUENCE</scope>
    <source>
        <strain evidence="1">Dsil-2018</strain>
    </source>
</reference>
<name>A0ACB8CVL0_DERSI</name>
<evidence type="ECO:0000313" key="1">
    <source>
        <dbReference type="EMBL" id="KAH7953303.1"/>
    </source>
</evidence>